<accession>A0ABS2JYJ6</accession>
<sequence length="408" mass="43639">MNTRMVGLLTLLWALLLTASVSLAGNTQGDDSMQGMKMGGMEKPASRREIQSLDIYAEGKLLHLLTGRREPGDNAAKLWYQVSSDGGKQWSTPVRVDTDSKAPYGLHRGGDAQIAADGRHLIAAWTTEGTGWGDGGPIATAISDDGGRSWRPGPNPADDGSTKDHGFIAITASAGRFQMVWLDSRGNTGQGLRYAQSDDDGQHWQANLTIANHTCDCCWNRLLVGPGSTEYVLFRDGGPRDMTIARSSDAGAHWQKLSAVAPFHWAVNVCPHVGGALVADGPQTLHALTWTGKEGSVGLYHSVSTDRGGHWTSPQPVGSSAARHGDMASHNDGRLAVVWDESVDGASQIFAETTADGGRHWTSPQRLTVPGIYATHPRIVPVEDGYLALWTQIDRAGMGALEMAKISQ</sequence>
<dbReference type="InterPro" id="IPR036278">
    <property type="entry name" value="Sialidase_sf"/>
</dbReference>
<feature type="region of interest" description="Disordered" evidence="1">
    <location>
        <begin position="307"/>
        <end position="326"/>
    </location>
</feature>
<dbReference type="Proteomes" id="UP001430149">
    <property type="component" value="Unassembled WGS sequence"/>
</dbReference>
<gene>
    <name evidence="4" type="ORF">ISP19_01630</name>
</gene>
<evidence type="ECO:0000259" key="3">
    <source>
        <dbReference type="Pfam" id="PF13088"/>
    </source>
</evidence>
<dbReference type="CDD" id="cd15482">
    <property type="entry name" value="Sialidase_non-viral"/>
    <property type="match status" value="1"/>
</dbReference>
<dbReference type="Pfam" id="PF13088">
    <property type="entry name" value="BNR_2"/>
    <property type="match status" value="1"/>
</dbReference>
<dbReference type="SUPFAM" id="SSF50939">
    <property type="entry name" value="Sialidases"/>
    <property type="match status" value="2"/>
</dbReference>
<feature type="chain" id="PRO_5046110111" evidence="2">
    <location>
        <begin position="25"/>
        <end position="408"/>
    </location>
</feature>
<dbReference type="RefSeq" id="WP_204678979.1">
    <property type="nucleotide sequence ID" value="NZ_BSNR01000013.1"/>
</dbReference>
<evidence type="ECO:0000256" key="2">
    <source>
        <dbReference type="SAM" id="SignalP"/>
    </source>
</evidence>
<reference evidence="4" key="1">
    <citation type="submission" date="2020-10" db="EMBL/GenBank/DDBJ databases">
        <title>Phylogeny of dyella-like bacteria.</title>
        <authorList>
            <person name="Fu J."/>
        </authorList>
    </citation>
    <scope>NUCLEOTIDE SEQUENCE</scope>
    <source>
        <strain evidence="4">DHOC52</strain>
    </source>
</reference>
<protein>
    <submittedName>
        <fullName evidence="4">Exo-alpha-sialidase</fullName>
    </submittedName>
</protein>
<keyword evidence="5" id="KW-1185">Reference proteome</keyword>
<dbReference type="EMBL" id="JADIKE010000021">
    <property type="protein sequence ID" value="MBM7124067.1"/>
    <property type="molecule type" value="Genomic_DNA"/>
</dbReference>
<dbReference type="InterPro" id="IPR011040">
    <property type="entry name" value="Sialidase"/>
</dbReference>
<keyword evidence="2" id="KW-0732">Signal</keyword>
<evidence type="ECO:0000313" key="5">
    <source>
        <dbReference type="Proteomes" id="UP001430149"/>
    </source>
</evidence>
<name>A0ABS2JYJ6_9GAMM</name>
<proteinExistence type="predicted"/>
<evidence type="ECO:0000256" key="1">
    <source>
        <dbReference type="SAM" id="MobiDB-lite"/>
    </source>
</evidence>
<evidence type="ECO:0000313" key="4">
    <source>
        <dbReference type="EMBL" id="MBM7124067.1"/>
    </source>
</evidence>
<feature type="signal peptide" evidence="2">
    <location>
        <begin position="1"/>
        <end position="24"/>
    </location>
</feature>
<dbReference type="Gene3D" id="2.120.10.10">
    <property type="match status" value="2"/>
</dbReference>
<feature type="domain" description="Sialidase" evidence="3">
    <location>
        <begin position="194"/>
        <end position="370"/>
    </location>
</feature>
<organism evidence="4 5">
    <name type="scientific">Dyella flava</name>
    <dbReference type="NCBI Taxonomy" id="1920170"/>
    <lineage>
        <taxon>Bacteria</taxon>
        <taxon>Pseudomonadati</taxon>
        <taxon>Pseudomonadota</taxon>
        <taxon>Gammaproteobacteria</taxon>
        <taxon>Lysobacterales</taxon>
        <taxon>Rhodanobacteraceae</taxon>
        <taxon>Dyella</taxon>
    </lineage>
</organism>
<comment type="caution">
    <text evidence="4">The sequence shown here is derived from an EMBL/GenBank/DDBJ whole genome shotgun (WGS) entry which is preliminary data.</text>
</comment>